<keyword evidence="4" id="KW-1133">Transmembrane helix</keyword>
<comment type="caution">
    <text evidence="6">The sequence shown here is derived from an EMBL/GenBank/DDBJ whole genome shotgun (WGS) entry which is preliminary data.</text>
</comment>
<dbReference type="AlphaFoldDB" id="A0A086CH09"/>
<dbReference type="InterPro" id="IPR052363">
    <property type="entry name" value="LPS_export_LptC"/>
</dbReference>
<dbReference type="Proteomes" id="UP000028922">
    <property type="component" value="Unassembled WGS sequence"/>
</dbReference>
<dbReference type="PANTHER" id="PTHR37481">
    <property type="entry name" value="LIPOPOLYSACCHARIDE EXPORT SYSTEM PROTEIN LPTC"/>
    <property type="match status" value="1"/>
</dbReference>
<dbReference type="Gene3D" id="2.60.450.10">
    <property type="entry name" value="Lipopolysaccharide (LPS) transport protein A like domain"/>
    <property type="match status" value="1"/>
</dbReference>
<sequence length="391" mass="44886">MDQKYRNRQQHSLQLKLIRKGMLLLLLSLLACQVEDKTNTNTKTLEKVKEETNLNLQNATLEQSDADGKLLWKIQVDEAKYSPDREKATLTAVKGNIFENGTLVLQIKADYGEIHGNGTKIFLRNNVLAIDPRNQAVIRSEEIEWQPRESLLTMRKNLRGFHPQLEISANEGKYYTHKQKLELKGKIEAISEHKKIKMNTEHLFWEIEKQMVTSNKLSNIVRFEGDTITANLIAQKIVIHLNKHHILVRDNIEYKSIQPPLQASANAILWNYQTRQIFSDQPVQLVQYEENITLIGNKAHVDLSNNIAYLKGKVQGINNNNKSVLQANNLTWYIIDQNIEAIGSVFYLQEENPKFTLAGDKAVGSLKENTIVVTNSNREERVVTEFFTNSK</sequence>
<keyword evidence="5" id="KW-0472">Membrane</keyword>
<evidence type="ECO:0000256" key="4">
    <source>
        <dbReference type="ARBA" id="ARBA00022989"/>
    </source>
</evidence>
<dbReference type="InterPro" id="IPR026265">
    <property type="entry name" value="LptC"/>
</dbReference>
<dbReference type="GO" id="GO:0005886">
    <property type="term" value="C:plasma membrane"/>
    <property type="evidence" value="ECO:0007669"/>
    <property type="project" value="InterPro"/>
</dbReference>
<evidence type="ECO:0000256" key="2">
    <source>
        <dbReference type="ARBA" id="ARBA00022519"/>
    </source>
</evidence>
<dbReference type="eggNOG" id="COG3117">
    <property type="taxonomic scope" value="Bacteria"/>
</dbReference>
<dbReference type="NCBIfam" id="TIGR04409">
    <property type="entry name" value="LptC_YrbK"/>
    <property type="match status" value="1"/>
</dbReference>
<evidence type="ECO:0000256" key="3">
    <source>
        <dbReference type="ARBA" id="ARBA00022692"/>
    </source>
</evidence>
<dbReference type="PROSITE" id="PS51257">
    <property type="entry name" value="PROKAR_LIPOPROTEIN"/>
    <property type="match status" value="1"/>
</dbReference>
<evidence type="ECO:0000256" key="5">
    <source>
        <dbReference type="ARBA" id="ARBA00023136"/>
    </source>
</evidence>
<dbReference type="PANTHER" id="PTHR37481:SF1">
    <property type="entry name" value="LIPOPOLYSACCHARIDE EXPORT SYSTEM PROTEIN LPTC"/>
    <property type="match status" value="1"/>
</dbReference>
<evidence type="ECO:0000313" key="7">
    <source>
        <dbReference type="Proteomes" id="UP000028922"/>
    </source>
</evidence>
<evidence type="ECO:0000313" key="6">
    <source>
        <dbReference type="EMBL" id="KFF41473.1"/>
    </source>
</evidence>
<organism evidence="6 7">
    <name type="scientific">Candidatus Atelocyanobacterium thalassa isolate SIO64986</name>
    <dbReference type="NCBI Taxonomy" id="1527444"/>
    <lineage>
        <taxon>Bacteria</taxon>
        <taxon>Bacillati</taxon>
        <taxon>Cyanobacteriota</taxon>
        <taxon>Cyanophyceae</taxon>
        <taxon>Oscillatoriophycideae</taxon>
        <taxon>Chroococcales</taxon>
        <taxon>Aphanothecaceae</taxon>
        <taxon>Candidatus Atelocyanobacterium</taxon>
        <taxon>Candidatus Atelocyanobacterium thalassae</taxon>
    </lineage>
</organism>
<evidence type="ECO:0000256" key="1">
    <source>
        <dbReference type="ARBA" id="ARBA00022475"/>
    </source>
</evidence>
<proteinExistence type="predicted"/>
<dbReference type="STRING" id="1527444.ucyna2_00667"/>
<dbReference type="GO" id="GO:0017089">
    <property type="term" value="F:glycolipid transfer activity"/>
    <property type="evidence" value="ECO:0007669"/>
    <property type="project" value="TreeGrafter"/>
</dbReference>
<evidence type="ECO:0008006" key="8">
    <source>
        <dbReference type="Google" id="ProtNLM"/>
    </source>
</evidence>
<dbReference type="GO" id="GO:0015221">
    <property type="term" value="F:lipopolysaccharide transmembrane transporter activity"/>
    <property type="evidence" value="ECO:0007669"/>
    <property type="project" value="InterPro"/>
</dbReference>
<dbReference type="PATRIC" id="fig|1527444.3.peg.637"/>
<dbReference type="InterPro" id="IPR010664">
    <property type="entry name" value="LipoPS_assembly_LptC-rel"/>
</dbReference>
<gene>
    <name evidence="6" type="ORF">ucyna2_00667</name>
</gene>
<keyword evidence="1" id="KW-1003">Cell membrane</keyword>
<reference evidence="6 7" key="1">
    <citation type="submission" date="2014-08" db="EMBL/GenBank/DDBJ databases">
        <title>Comparative genomics reveals surprising divergence of two closely related strains of uncultivated UCYN-A cyanobacteria.</title>
        <authorList>
            <person name="Bombar D."/>
            <person name="Heller P."/>
            <person name="Sanchez-Baracaldo P."/>
            <person name="Carter B.J."/>
            <person name="Zert J.P."/>
        </authorList>
    </citation>
    <scope>NUCLEOTIDE SEQUENCE [LARGE SCALE GENOMIC DNA]</scope>
</reference>
<name>A0A086CH09_9CHRO</name>
<dbReference type="GO" id="GO:0030288">
    <property type="term" value="C:outer membrane-bounded periplasmic space"/>
    <property type="evidence" value="ECO:0007669"/>
    <property type="project" value="TreeGrafter"/>
</dbReference>
<dbReference type="EMBL" id="JPSP01000006">
    <property type="protein sequence ID" value="KFF41473.1"/>
    <property type="molecule type" value="Genomic_DNA"/>
</dbReference>
<accession>A0A086CH09</accession>
<keyword evidence="2" id="KW-0997">Cell inner membrane</keyword>
<protein>
    <recommendedName>
        <fullName evidence="8">Organic solvent tolerance protein OstA</fullName>
    </recommendedName>
</protein>
<keyword evidence="3" id="KW-0812">Transmembrane</keyword>
<dbReference type="Pfam" id="PF06835">
    <property type="entry name" value="LptC"/>
    <property type="match status" value="2"/>
</dbReference>